<organism evidence="11 12">
    <name type="scientific">Caenimonas terrae</name>
    <dbReference type="NCBI Taxonomy" id="696074"/>
    <lineage>
        <taxon>Bacteria</taxon>
        <taxon>Pseudomonadati</taxon>
        <taxon>Pseudomonadota</taxon>
        <taxon>Betaproteobacteria</taxon>
        <taxon>Burkholderiales</taxon>
        <taxon>Comamonadaceae</taxon>
        <taxon>Caenimonas</taxon>
    </lineage>
</organism>
<evidence type="ECO:0000313" key="12">
    <source>
        <dbReference type="Proteomes" id="UP001596037"/>
    </source>
</evidence>
<evidence type="ECO:0000256" key="4">
    <source>
        <dbReference type="ARBA" id="ARBA00022679"/>
    </source>
</evidence>
<dbReference type="Gene3D" id="3.40.50.2300">
    <property type="match status" value="1"/>
</dbReference>
<dbReference type="Pfam" id="PF02518">
    <property type="entry name" value="HATPase_c"/>
    <property type="match status" value="1"/>
</dbReference>
<reference evidence="12" key="1">
    <citation type="journal article" date="2019" name="Int. J. Syst. Evol. Microbiol.">
        <title>The Global Catalogue of Microorganisms (GCM) 10K type strain sequencing project: providing services to taxonomists for standard genome sequencing and annotation.</title>
        <authorList>
            <consortium name="The Broad Institute Genomics Platform"/>
            <consortium name="The Broad Institute Genome Sequencing Center for Infectious Disease"/>
            <person name="Wu L."/>
            <person name="Ma J."/>
        </authorList>
    </citation>
    <scope>NUCLEOTIDE SEQUENCE [LARGE SCALE GENOMIC DNA]</scope>
    <source>
        <strain evidence="12">CCUG 57401</strain>
    </source>
</reference>
<keyword evidence="12" id="KW-1185">Reference proteome</keyword>
<dbReference type="SUPFAM" id="SSF47384">
    <property type="entry name" value="Homodimeric domain of signal transducing histidine kinase"/>
    <property type="match status" value="1"/>
</dbReference>
<comment type="caution">
    <text evidence="11">The sequence shown here is derived from an EMBL/GenBank/DDBJ whole genome shotgun (WGS) entry which is preliminary data.</text>
</comment>
<dbReference type="Gene3D" id="1.10.287.130">
    <property type="match status" value="1"/>
</dbReference>
<evidence type="ECO:0000259" key="10">
    <source>
        <dbReference type="PROSITE" id="PS50110"/>
    </source>
</evidence>
<dbReference type="CDD" id="cd00156">
    <property type="entry name" value="REC"/>
    <property type="match status" value="1"/>
</dbReference>
<dbReference type="SMART" id="SM00448">
    <property type="entry name" value="REC"/>
    <property type="match status" value="1"/>
</dbReference>
<evidence type="ECO:0000313" key="11">
    <source>
        <dbReference type="EMBL" id="MFC5496754.1"/>
    </source>
</evidence>
<dbReference type="CDD" id="cd00082">
    <property type="entry name" value="HisKA"/>
    <property type="match status" value="1"/>
</dbReference>
<keyword evidence="8" id="KW-0472">Membrane</keyword>
<feature type="transmembrane region" description="Helical" evidence="8">
    <location>
        <begin position="28"/>
        <end position="52"/>
    </location>
</feature>
<dbReference type="InterPro" id="IPR004358">
    <property type="entry name" value="Sig_transdc_His_kin-like_C"/>
</dbReference>
<dbReference type="RefSeq" id="WP_376848763.1">
    <property type="nucleotide sequence ID" value="NZ_JBHSMF010000002.1"/>
</dbReference>
<dbReference type="InterPro" id="IPR036097">
    <property type="entry name" value="HisK_dim/P_sf"/>
</dbReference>
<evidence type="ECO:0000259" key="9">
    <source>
        <dbReference type="PROSITE" id="PS50109"/>
    </source>
</evidence>
<dbReference type="SMART" id="SM00388">
    <property type="entry name" value="HisKA"/>
    <property type="match status" value="1"/>
</dbReference>
<evidence type="ECO:0000256" key="1">
    <source>
        <dbReference type="ARBA" id="ARBA00000085"/>
    </source>
</evidence>
<keyword evidence="5 11" id="KW-0418">Kinase</keyword>
<feature type="transmembrane region" description="Helical" evidence="8">
    <location>
        <begin position="153"/>
        <end position="169"/>
    </location>
</feature>
<dbReference type="SUPFAM" id="SSF55874">
    <property type="entry name" value="ATPase domain of HSP90 chaperone/DNA topoisomerase II/histidine kinase"/>
    <property type="match status" value="1"/>
</dbReference>
<dbReference type="EC" id="2.7.13.3" evidence="2"/>
<evidence type="ECO:0000256" key="2">
    <source>
        <dbReference type="ARBA" id="ARBA00012438"/>
    </source>
</evidence>
<evidence type="ECO:0000256" key="7">
    <source>
        <dbReference type="PROSITE-ProRule" id="PRU00169"/>
    </source>
</evidence>
<keyword evidence="8" id="KW-1133">Transmembrane helix</keyword>
<dbReference type="InterPro" id="IPR003594">
    <property type="entry name" value="HATPase_dom"/>
</dbReference>
<dbReference type="SMART" id="SM00387">
    <property type="entry name" value="HATPase_c"/>
    <property type="match status" value="1"/>
</dbReference>
<gene>
    <name evidence="11" type="ORF">ACFPOE_04335</name>
</gene>
<feature type="transmembrane region" description="Helical" evidence="8">
    <location>
        <begin position="58"/>
        <end position="76"/>
    </location>
</feature>
<feature type="transmembrane region" description="Helical" evidence="8">
    <location>
        <begin position="101"/>
        <end position="120"/>
    </location>
</feature>
<evidence type="ECO:0000256" key="8">
    <source>
        <dbReference type="SAM" id="Phobius"/>
    </source>
</evidence>
<dbReference type="Pfam" id="PF00072">
    <property type="entry name" value="Response_reg"/>
    <property type="match status" value="1"/>
</dbReference>
<proteinExistence type="predicted"/>
<feature type="modified residue" description="4-aspartylphosphate" evidence="7">
    <location>
        <position position="524"/>
    </location>
</feature>
<accession>A0ABW0N7Y2</accession>
<dbReference type="SUPFAM" id="SSF52172">
    <property type="entry name" value="CheY-like"/>
    <property type="match status" value="1"/>
</dbReference>
<evidence type="ECO:0000256" key="5">
    <source>
        <dbReference type="ARBA" id="ARBA00022777"/>
    </source>
</evidence>
<dbReference type="InterPro" id="IPR050736">
    <property type="entry name" value="Sensor_HK_Regulatory"/>
</dbReference>
<dbReference type="Proteomes" id="UP001596037">
    <property type="component" value="Unassembled WGS sequence"/>
</dbReference>
<dbReference type="PANTHER" id="PTHR43711">
    <property type="entry name" value="TWO-COMPONENT HISTIDINE KINASE"/>
    <property type="match status" value="1"/>
</dbReference>
<keyword evidence="6" id="KW-0902">Two-component regulatory system</keyword>
<name>A0ABW0N7Y2_9BURK</name>
<dbReference type="Pfam" id="PF00512">
    <property type="entry name" value="HisKA"/>
    <property type="match status" value="1"/>
</dbReference>
<evidence type="ECO:0000256" key="3">
    <source>
        <dbReference type="ARBA" id="ARBA00022553"/>
    </source>
</evidence>
<feature type="domain" description="Histidine kinase" evidence="9">
    <location>
        <begin position="238"/>
        <end position="449"/>
    </location>
</feature>
<evidence type="ECO:0000256" key="6">
    <source>
        <dbReference type="ARBA" id="ARBA00023012"/>
    </source>
</evidence>
<keyword evidence="8" id="KW-0812">Transmembrane</keyword>
<keyword evidence="4" id="KW-0808">Transferase</keyword>
<dbReference type="InterPro" id="IPR001789">
    <property type="entry name" value="Sig_transdc_resp-reg_receiver"/>
</dbReference>
<dbReference type="InterPro" id="IPR005467">
    <property type="entry name" value="His_kinase_dom"/>
</dbReference>
<feature type="transmembrane region" description="Helical" evidence="8">
    <location>
        <begin position="126"/>
        <end position="146"/>
    </location>
</feature>
<dbReference type="PROSITE" id="PS50110">
    <property type="entry name" value="RESPONSE_REGULATORY"/>
    <property type="match status" value="1"/>
</dbReference>
<feature type="transmembrane region" description="Helical" evidence="8">
    <location>
        <begin position="175"/>
        <end position="194"/>
    </location>
</feature>
<dbReference type="GO" id="GO:0016301">
    <property type="term" value="F:kinase activity"/>
    <property type="evidence" value="ECO:0007669"/>
    <property type="project" value="UniProtKB-KW"/>
</dbReference>
<dbReference type="InterPro" id="IPR036890">
    <property type="entry name" value="HATPase_C_sf"/>
</dbReference>
<dbReference type="InterPro" id="IPR011006">
    <property type="entry name" value="CheY-like_superfamily"/>
</dbReference>
<dbReference type="Gene3D" id="3.30.565.10">
    <property type="entry name" value="Histidine kinase-like ATPase, C-terminal domain"/>
    <property type="match status" value="1"/>
</dbReference>
<dbReference type="EMBL" id="JBHSMF010000002">
    <property type="protein sequence ID" value="MFC5496754.1"/>
    <property type="molecule type" value="Genomic_DNA"/>
</dbReference>
<dbReference type="PRINTS" id="PR00344">
    <property type="entry name" value="BCTRLSENSOR"/>
</dbReference>
<dbReference type="InterPro" id="IPR003661">
    <property type="entry name" value="HisK_dim/P_dom"/>
</dbReference>
<sequence>MPATSAHPVNAAAAVPPQDVDWRKETHFLHFAITQSVNNTYTVWLIALFITFPTWTHAPFWIPAGWMLAVGLAYTLRARSLAPARQLAVAQAAPAAWRRRLNQWTIAAAAVAAAGPWLLYPWLEDIARMYVCMLYCCWLAGAMTSLGARPRLFAAYAVVFTIGLWLGWMRTDSPFLREILLLLAIYAIVLSTFARSFAKQVKESVEIRFMNERLVEQLTLAREAAEKSSQAKSRFLAVASHDLRQPLHAVTLLNGMLGRRQPPERVEEISRQMGRSLVTLERLFNSVLDFSKIEADRVKPEFAWHALAPLLEQLGHDYAPHAEQKGLALEMDAPLLALDTDAQLLERILRNLLENAIKFTEHGRVTLRAEQRPDALVLSVSDTGPGIPANLREEIFKEYYQSAGEKDSAGLGLGLAIVRRLADLLEIKVSVHDAQPQGARFELALAPQRVRAVAPGEAVPGDPEQEQVDLQGYFVVYVEDDASARDALQLLLADWGCKSVIADSLPAALRKLQGQGTPDVVLSDFSLRDGQTGIDVIEEMRRIYGPVAGAILTAESPEIQQRLARELEYPVLGKPLTAQELRSLLEVFKGIG</sequence>
<dbReference type="PANTHER" id="PTHR43711:SF29">
    <property type="entry name" value="HISTIDINE KINASE"/>
    <property type="match status" value="1"/>
</dbReference>
<comment type="catalytic activity">
    <reaction evidence="1">
        <text>ATP + protein L-histidine = ADP + protein N-phospho-L-histidine.</text>
        <dbReference type="EC" id="2.7.13.3"/>
    </reaction>
</comment>
<dbReference type="PROSITE" id="PS50109">
    <property type="entry name" value="HIS_KIN"/>
    <property type="match status" value="1"/>
</dbReference>
<feature type="domain" description="Response regulatory" evidence="10">
    <location>
        <begin position="474"/>
        <end position="589"/>
    </location>
</feature>
<dbReference type="CDD" id="cd00075">
    <property type="entry name" value="HATPase"/>
    <property type="match status" value="1"/>
</dbReference>
<keyword evidence="3 7" id="KW-0597">Phosphoprotein</keyword>
<protein>
    <recommendedName>
        <fullName evidence="2">histidine kinase</fullName>
        <ecNumber evidence="2">2.7.13.3</ecNumber>
    </recommendedName>
</protein>